<evidence type="ECO:0000313" key="3">
    <source>
        <dbReference type="Proteomes" id="UP000886998"/>
    </source>
</evidence>
<dbReference type="EMBL" id="BMAV01009507">
    <property type="protein sequence ID" value="GFY53812.1"/>
    <property type="molecule type" value="Genomic_DNA"/>
</dbReference>
<keyword evidence="1" id="KW-0472">Membrane</keyword>
<keyword evidence="3" id="KW-1185">Reference proteome</keyword>
<evidence type="ECO:0000313" key="2">
    <source>
        <dbReference type="EMBL" id="GFY53812.1"/>
    </source>
</evidence>
<protein>
    <submittedName>
        <fullName evidence="2">Uncharacterized protein</fullName>
    </submittedName>
</protein>
<evidence type="ECO:0000256" key="1">
    <source>
        <dbReference type="SAM" id="Phobius"/>
    </source>
</evidence>
<comment type="caution">
    <text evidence="2">The sequence shown here is derived from an EMBL/GenBank/DDBJ whole genome shotgun (WGS) entry which is preliminary data.</text>
</comment>
<dbReference type="AlphaFoldDB" id="A0A8X6XH85"/>
<name>A0A8X6XH85_9ARAC</name>
<organism evidence="2 3">
    <name type="scientific">Trichonephila inaurata madagascariensis</name>
    <dbReference type="NCBI Taxonomy" id="2747483"/>
    <lineage>
        <taxon>Eukaryota</taxon>
        <taxon>Metazoa</taxon>
        <taxon>Ecdysozoa</taxon>
        <taxon>Arthropoda</taxon>
        <taxon>Chelicerata</taxon>
        <taxon>Arachnida</taxon>
        <taxon>Araneae</taxon>
        <taxon>Araneomorphae</taxon>
        <taxon>Entelegynae</taxon>
        <taxon>Araneoidea</taxon>
        <taxon>Nephilidae</taxon>
        <taxon>Trichonephila</taxon>
        <taxon>Trichonephila inaurata</taxon>
    </lineage>
</organism>
<accession>A0A8X6XH85</accession>
<gene>
    <name evidence="2" type="ORF">TNIN_422731</name>
</gene>
<sequence length="78" mass="8675">MGKRSVLQKSVLTFTTPYYFLLSGISAISLLLRIHCFAKLTSVSACKGLLKDLHEQPNGTYDIAHTDESYFCLHPLNG</sequence>
<reference evidence="2" key="1">
    <citation type="submission" date="2020-08" db="EMBL/GenBank/DDBJ databases">
        <title>Multicomponent nature underlies the extraordinary mechanical properties of spider dragline silk.</title>
        <authorList>
            <person name="Kono N."/>
            <person name="Nakamura H."/>
            <person name="Mori M."/>
            <person name="Yoshida Y."/>
            <person name="Ohtoshi R."/>
            <person name="Malay A.D."/>
            <person name="Moran D.A.P."/>
            <person name="Tomita M."/>
            <person name="Numata K."/>
            <person name="Arakawa K."/>
        </authorList>
    </citation>
    <scope>NUCLEOTIDE SEQUENCE</scope>
</reference>
<keyword evidence="1" id="KW-1133">Transmembrane helix</keyword>
<dbReference type="Proteomes" id="UP000886998">
    <property type="component" value="Unassembled WGS sequence"/>
</dbReference>
<proteinExistence type="predicted"/>
<keyword evidence="1" id="KW-0812">Transmembrane</keyword>
<feature type="transmembrane region" description="Helical" evidence="1">
    <location>
        <begin position="12"/>
        <end position="32"/>
    </location>
</feature>